<evidence type="ECO:0000256" key="4">
    <source>
        <dbReference type="ARBA" id="ARBA00022989"/>
    </source>
</evidence>
<organism evidence="8 9">
    <name type="scientific">Lutimaribacter marinistellae</name>
    <dbReference type="NCBI Taxonomy" id="1820329"/>
    <lineage>
        <taxon>Bacteria</taxon>
        <taxon>Pseudomonadati</taxon>
        <taxon>Pseudomonadota</taxon>
        <taxon>Alphaproteobacteria</taxon>
        <taxon>Rhodobacterales</taxon>
        <taxon>Roseobacteraceae</taxon>
        <taxon>Lutimaribacter</taxon>
    </lineage>
</organism>
<reference evidence="9" key="1">
    <citation type="journal article" date="2019" name="Int. J. Syst. Evol. Microbiol.">
        <title>The Global Catalogue of Microorganisms (GCM) 10K type strain sequencing project: providing services to taxonomists for standard genome sequencing and annotation.</title>
        <authorList>
            <consortium name="The Broad Institute Genomics Platform"/>
            <consortium name="The Broad Institute Genome Sequencing Center for Infectious Disease"/>
            <person name="Wu L."/>
            <person name="Ma J."/>
        </authorList>
    </citation>
    <scope>NUCLEOTIDE SEQUENCE [LARGE SCALE GENOMIC DNA]</scope>
    <source>
        <strain evidence="9">KCTC 42911</strain>
    </source>
</reference>
<proteinExistence type="inferred from homology"/>
<keyword evidence="3 6" id="KW-0812">Transmembrane</keyword>
<protein>
    <submittedName>
        <fullName evidence="8">DMT family transporter</fullName>
    </submittedName>
</protein>
<dbReference type="PANTHER" id="PTHR22911:SF6">
    <property type="entry name" value="SOLUTE CARRIER FAMILY 35 MEMBER G1"/>
    <property type="match status" value="1"/>
</dbReference>
<feature type="transmembrane region" description="Helical" evidence="6">
    <location>
        <begin position="48"/>
        <end position="67"/>
    </location>
</feature>
<dbReference type="Proteomes" id="UP001595629">
    <property type="component" value="Unassembled WGS sequence"/>
</dbReference>
<keyword evidence="9" id="KW-1185">Reference proteome</keyword>
<dbReference type="InterPro" id="IPR000620">
    <property type="entry name" value="EamA_dom"/>
</dbReference>
<dbReference type="InterPro" id="IPR037185">
    <property type="entry name" value="EmrE-like"/>
</dbReference>
<comment type="similarity">
    <text evidence="2">Belongs to the drug/metabolite transporter (DMT) superfamily. 10 TMS drug/metabolite exporter (DME) (TC 2.A.7.3) family.</text>
</comment>
<comment type="subcellular location">
    <subcellularLocation>
        <location evidence="1">Membrane</location>
        <topology evidence="1">Multi-pass membrane protein</topology>
    </subcellularLocation>
</comment>
<feature type="transmembrane region" description="Helical" evidence="6">
    <location>
        <begin position="215"/>
        <end position="233"/>
    </location>
</feature>
<dbReference type="SUPFAM" id="SSF103481">
    <property type="entry name" value="Multidrug resistance efflux transporter EmrE"/>
    <property type="match status" value="2"/>
</dbReference>
<accession>A0ABV7TCG3</accession>
<feature type="domain" description="EamA" evidence="7">
    <location>
        <begin position="17"/>
        <end position="148"/>
    </location>
</feature>
<feature type="transmembrane region" description="Helical" evidence="6">
    <location>
        <begin position="189"/>
        <end position="209"/>
    </location>
</feature>
<keyword evidence="5 6" id="KW-0472">Membrane</keyword>
<evidence type="ECO:0000259" key="7">
    <source>
        <dbReference type="Pfam" id="PF00892"/>
    </source>
</evidence>
<dbReference type="Pfam" id="PF00892">
    <property type="entry name" value="EamA"/>
    <property type="match status" value="2"/>
</dbReference>
<feature type="transmembrane region" description="Helical" evidence="6">
    <location>
        <begin position="157"/>
        <end position="177"/>
    </location>
</feature>
<evidence type="ECO:0000256" key="6">
    <source>
        <dbReference type="SAM" id="Phobius"/>
    </source>
</evidence>
<evidence type="ECO:0000256" key="3">
    <source>
        <dbReference type="ARBA" id="ARBA00022692"/>
    </source>
</evidence>
<gene>
    <name evidence="8" type="ORF">ACFORG_03770</name>
</gene>
<feature type="transmembrane region" description="Helical" evidence="6">
    <location>
        <begin position="104"/>
        <end position="126"/>
    </location>
</feature>
<evidence type="ECO:0000256" key="2">
    <source>
        <dbReference type="ARBA" id="ARBA00009853"/>
    </source>
</evidence>
<evidence type="ECO:0000313" key="9">
    <source>
        <dbReference type="Proteomes" id="UP001595629"/>
    </source>
</evidence>
<evidence type="ECO:0000313" key="8">
    <source>
        <dbReference type="EMBL" id="MFC3612870.1"/>
    </source>
</evidence>
<name>A0ABV7TCG3_9RHOB</name>
<evidence type="ECO:0000256" key="1">
    <source>
        <dbReference type="ARBA" id="ARBA00004141"/>
    </source>
</evidence>
<feature type="transmembrane region" description="Helical" evidence="6">
    <location>
        <begin position="245"/>
        <end position="265"/>
    </location>
</feature>
<comment type="caution">
    <text evidence="8">The sequence shown here is derived from an EMBL/GenBank/DDBJ whole genome shotgun (WGS) entry which is preliminary data.</text>
</comment>
<evidence type="ECO:0000256" key="5">
    <source>
        <dbReference type="ARBA" id="ARBA00023136"/>
    </source>
</evidence>
<dbReference type="EMBL" id="JBHRXI010000002">
    <property type="protein sequence ID" value="MFC3612870.1"/>
    <property type="molecule type" value="Genomic_DNA"/>
</dbReference>
<dbReference type="RefSeq" id="WP_386734059.1">
    <property type="nucleotide sequence ID" value="NZ_JBHRXI010000002.1"/>
</dbReference>
<feature type="transmembrane region" description="Helical" evidence="6">
    <location>
        <begin position="133"/>
        <end position="151"/>
    </location>
</feature>
<keyword evidence="4 6" id="KW-1133">Transmembrane helix</keyword>
<dbReference type="PANTHER" id="PTHR22911">
    <property type="entry name" value="ACYL-MALONYL CONDENSING ENZYME-RELATED"/>
    <property type="match status" value="1"/>
</dbReference>
<feature type="domain" description="EamA" evidence="7">
    <location>
        <begin position="158"/>
        <end position="288"/>
    </location>
</feature>
<sequence length="301" mass="31796">MSTSKIHAGVAAVDNLRGAVLLALAAFMFTLEATLVRATAPVANEAQIVFFRSASQLFVSLVIIWRAGSWGQLATSRPGLHVIRGLTSLAMWWLYYTSFRILDLALATTLTFTTSLFVVALAAPLLGERVGRVRWAATIIGFLGIAIAVAPTADTSMMGVATGLFAAAGGAAIVILNRLLGRTENTMTIMAWIGLVTTIGAIPFAWLLWEPLALRDALLVCIAGLLGAFGMLLTIEAYRVGEASALAPVPYTRFVFAAVFGIVLFGEAPAGTLLIGATLVVGASILSVRHEMRQGLTAPHR</sequence>